<dbReference type="EMBL" id="VFLP01000045">
    <property type="protein sequence ID" value="TRX91478.1"/>
    <property type="molecule type" value="Genomic_DNA"/>
</dbReference>
<name>A0A553HU56_9PEZI</name>
<gene>
    <name evidence="2" type="ORF">FHL15_007702</name>
</gene>
<dbReference type="AlphaFoldDB" id="A0A553HU56"/>
<feature type="region of interest" description="Disordered" evidence="1">
    <location>
        <begin position="159"/>
        <end position="179"/>
    </location>
</feature>
<accession>A0A553HU56</accession>
<dbReference type="Proteomes" id="UP000319160">
    <property type="component" value="Unassembled WGS sequence"/>
</dbReference>
<organism evidence="2 3">
    <name type="scientific">Xylaria flabelliformis</name>
    <dbReference type="NCBI Taxonomy" id="2512241"/>
    <lineage>
        <taxon>Eukaryota</taxon>
        <taxon>Fungi</taxon>
        <taxon>Dikarya</taxon>
        <taxon>Ascomycota</taxon>
        <taxon>Pezizomycotina</taxon>
        <taxon>Sordariomycetes</taxon>
        <taxon>Xylariomycetidae</taxon>
        <taxon>Xylariales</taxon>
        <taxon>Xylariaceae</taxon>
        <taxon>Xylaria</taxon>
    </lineage>
</organism>
<sequence>MAEVVISCREKGERLRAELTHRLSLRDEDPPLPDLSELYELNVKSAGAVPFYTGPGEELALRGRPMTGGNNKTRKVLQWLWNNVAESSTTEVSYIDLDMLDYRAPVVLGTPNVEAIPRMLAKYAQKFEWKSIIRFRVFRDKRGQSRETDFVYHIRIDLSPPDKPTPSTPKRSKYSVAKQRRLAERAARTA</sequence>
<protein>
    <submittedName>
        <fullName evidence="2">Uncharacterized protein</fullName>
    </submittedName>
</protein>
<evidence type="ECO:0000256" key="1">
    <source>
        <dbReference type="SAM" id="MobiDB-lite"/>
    </source>
</evidence>
<proteinExistence type="predicted"/>
<evidence type="ECO:0000313" key="2">
    <source>
        <dbReference type="EMBL" id="TRX91478.1"/>
    </source>
</evidence>
<reference evidence="3" key="1">
    <citation type="submission" date="2019-06" db="EMBL/GenBank/DDBJ databases">
        <title>Draft genome sequence of the griseofulvin-producing fungus Xylaria cubensis strain G536.</title>
        <authorList>
            <person name="Mead M.E."/>
            <person name="Raja H.A."/>
            <person name="Steenwyk J.L."/>
            <person name="Knowles S.L."/>
            <person name="Oberlies N.H."/>
            <person name="Rokas A."/>
        </authorList>
    </citation>
    <scope>NUCLEOTIDE SEQUENCE [LARGE SCALE GENOMIC DNA]</scope>
    <source>
        <strain evidence="3">G536</strain>
    </source>
</reference>
<keyword evidence="3" id="KW-1185">Reference proteome</keyword>
<comment type="caution">
    <text evidence="2">The sequence shown here is derived from an EMBL/GenBank/DDBJ whole genome shotgun (WGS) entry which is preliminary data.</text>
</comment>
<dbReference type="OrthoDB" id="10556348at2759"/>
<evidence type="ECO:0000313" key="3">
    <source>
        <dbReference type="Proteomes" id="UP000319160"/>
    </source>
</evidence>